<dbReference type="Proteomes" id="UP000801492">
    <property type="component" value="Unassembled WGS sequence"/>
</dbReference>
<gene>
    <name evidence="2" type="ORF">ILUMI_13892</name>
</gene>
<name>A0A8K0CVV4_IGNLU</name>
<evidence type="ECO:0000313" key="3">
    <source>
        <dbReference type="Proteomes" id="UP000801492"/>
    </source>
</evidence>
<sequence>MVRTIRKNKRQFPPEFMDGNHRQCYSSMFVFEQGKLVPHVPKKGKNVLSLPTMDHDNNIDSDIEKPEIIKSEVVQILNTNIVLRYIERNQDSLGVHTAIHFATVTAARVNGAKTRSQSRSKAASKKSTPSWKQRLEKKIDAEI</sequence>
<feature type="compositionally biased region" description="Basic and acidic residues" evidence="1">
    <location>
        <begin position="133"/>
        <end position="143"/>
    </location>
</feature>
<protein>
    <submittedName>
        <fullName evidence="2">Uncharacterized protein</fullName>
    </submittedName>
</protein>
<dbReference type="OrthoDB" id="6620340at2759"/>
<keyword evidence="3" id="KW-1185">Reference proteome</keyword>
<comment type="caution">
    <text evidence="2">The sequence shown here is derived from an EMBL/GenBank/DDBJ whole genome shotgun (WGS) entry which is preliminary data.</text>
</comment>
<dbReference type="AlphaFoldDB" id="A0A8K0CVV4"/>
<accession>A0A8K0CVV4</accession>
<reference evidence="2" key="1">
    <citation type="submission" date="2019-08" db="EMBL/GenBank/DDBJ databases">
        <title>The genome of the North American firefly Photinus pyralis.</title>
        <authorList>
            <consortium name="Photinus pyralis genome working group"/>
            <person name="Fallon T.R."/>
            <person name="Sander Lower S.E."/>
            <person name="Weng J.-K."/>
        </authorList>
    </citation>
    <scope>NUCLEOTIDE SEQUENCE</scope>
    <source>
        <strain evidence="2">TRF0915ILg1</strain>
        <tissue evidence="2">Whole body</tissue>
    </source>
</reference>
<feature type="region of interest" description="Disordered" evidence="1">
    <location>
        <begin position="112"/>
        <end position="143"/>
    </location>
</feature>
<evidence type="ECO:0000256" key="1">
    <source>
        <dbReference type="SAM" id="MobiDB-lite"/>
    </source>
</evidence>
<proteinExistence type="predicted"/>
<evidence type="ECO:0000313" key="2">
    <source>
        <dbReference type="EMBL" id="KAF2892277.1"/>
    </source>
</evidence>
<dbReference type="EMBL" id="VTPC01008827">
    <property type="protein sequence ID" value="KAF2892277.1"/>
    <property type="molecule type" value="Genomic_DNA"/>
</dbReference>
<organism evidence="2 3">
    <name type="scientific">Ignelater luminosus</name>
    <name type="common">Cucubano</name>
    <name type="synonym">Pyrophorus luminosus</name>
    <dbReference type="NCBI Taxonomy" id="2038154"/>
    <lineage>
        <taxon>Eukaryota</taxon>
        <taxon>Metazoa</taxon>
        <taxon>Ecdysozoa</taxon>
        <taxon>Arthropoda</taxon>
        <taxon>Hexapoda</taxon>
        <taxon>Insecta</taxon>
        <taxon>Pterygota</taxon>
        <taxon>Neoptera</taxon>
        <taxon>Endopterygota</taxon>
        <taxon>Coleoptera</taxon>
        <taxon>Polyphaga</taxon>
        <taxon>Elateriformia</taxon>
        <taxon>Elateroidea</taxon>
        <taxon>Elateridae</taxon>
        <taxon>Agrypninae</taxon>
        <taxon>Pyrophorini</taxon>
        <taxon>Ignelater</taxon>
    </lineage>
</organism>